<dbReference type="Pfam" id="PF03705">
    <property type="entry name" value="CheR_N"/>
    <property type="match status" value="1"/>
</dbReference>
<keyword evidence="1 5" id="KW-0489">Methyltransferase</keyword>
<gene>
    <name evidence="5" type="ordered locus">Sulac_3234</name>
</gene>
<feature type="domain" description="CheR-type methyltransferase" evidence="4">
    <location>
        <begin position="16"/>
        <end position="257"/>
    </location>
</feature>
<dbReference type="GO" id="GO:0008983">
    <property type="term" value="F:protein-glutamate O-methyltransferase activity"/>
    <property type="evidence" value="ECO:0007669"/>
    <property type="project" value="UniProtKB-EC"/>
</dbReference>
<accession>G8TSI8</accession>
<dbReference type="PANTHER" id="PTHR24422">
    <property type="entry name" value="CHEMOTAXIS PROTEIN METHYLTRANSFERASE"/>
    <property type="match status" value="1"/>
</dbReference>
<keyword evidence="2 5" id="KW-0808">Transferase</keyword>
<dbReference type="GO" id="GO:0032259">
    <property type="term" value="P:methylation"/>
    <property type="evidence" value="ECO:0007669"/>
    <property type="project" value="UniProtKB-KW"/>
</dbReference>
<dbReference type="InterPro" id="IPR022641">
    <property type="entry name" value="CheR_N"/>
</dbReference>
<dbReference type="PRINTS" id="PR00996">
    <property type="entry name" value="CHERMTFRASE"/>
</dbReference>
<protein>
    <submittedName>
        <fullName evidence="5">MCP methyltransferase, CheR-type</fullName>
        <ecNumber evidence="5">2.1.1.80</ecNumber>
    </submittedName>
</protein>
<dbReference type="EMBL" id="CP003179">
    <property type="protein sequence ID" value="AEW06680.1"/>
    <property type="molecule type" value="Genomic_DNA"/>
</dbReference>
<reference evidence="6" key="1">
    <citation type="submission" date="2011-12" db="EMBL/GenBank/DDBJ databases">
        <title>The complete genome of chromosome of Sulfobacillus acidophilus DSM 10332.</title>
        <authorList>
            <person name="Lucas S."/>
            <person name="Han J."/>
            <person name="Lapidus A."/>
            <person name="Bruce D."/>
            <person name="Goodwin L."/>
            <person name="Pitluck S."/>
            <person name="Peters L."/>
            <person name="Kyrpides N."/>
            <person name="Mavromatis K."/>
            <person name="Ivanova N."/>
            <person name="Mikhailova N."/>
            <person name="Chertkov O."/>
            <person name="Saunders E."/>
            <person name="Detter J.C."/>
            <person name="Tapia R."/>
            <person name="Han C."/>
            <person name="Land M."/>
            <person name="Hauser L."/>
            <person name="Markowitz V."/>
            <person name="Cheng J.-F."/>
            <person name="Hugenholtz P."/>
            <person name="Woyke T."/>
            <person name="Wu D."/>
            <person name="Pukall R."/>
            <person name="Gehrich-Schroeter G."/>
            <person name="Schneider S."/>
            <person name="Klenk H.-P."/>
            <person name="Eisen J.A."/>
        </authorList>
    </citation>
    <scope>NUCLEOTIDE SEQUENCE [LARGE SCALE GENOMIC DNA]</scope>
    <source>
        <strain evidence="6">ATCC 700253 / DSM 10332 / NAL</strain>
    </source>
</reference>
<dbReference type="SMART" id="SM00138">
    <property type="entry name" value="MeTrc"/>
    <property type="match status" value="1"/>
</dbReference>
<sequence>MGYRYDDHDWALIGQLSRQWGLDLTAYKRTQIERRIATFLEREGFVGPAAFVQAVQQDPEVYRRFHSYLTIHVTEFFRDPEYWERFRQAVKSQGGEYWRIWSAGCSWGAEAVSVALLMEDLKLRYEILATDSDDLVLEKARQGEFPAADVDKIPQPYRSYLEAKGHHWAVKSSGSNAIRFVRHNLLTDPLPGEFDAILCRNLLIYFEREIRLQVLSRLSEALKNGGLLFLGATETFLEFADFGFQVVAPSLYQKVSASGRKSSRNS</sequence>
<dbReference type="PATRIC" id="fig|679936.5.peg.3345"/>
<keyword evidence="3" id="KW-0949">S-adenosyl-L-methionine</keyword>
<dbReference type="SUPFAM" id="SSF53335">
    <property type="entry name" value="S-adenosyl-L-methionine-dependent methyltransferases"/>
    <property type="match status" value="1"/>
</dbReference>
<dbReference type="STRING" id="679936.Sulac_3234"/>
<dbReference type="Pfam" id="PF01739">
    <property type="entry name" value="CheR"/>
    <property type="match status" value="1"/>
</dbReference>
<dbReference type="InterPro" id="IPR029063">
    <property type="entry name" value="SAM-dependent_MTases_sf"/>
</dbReference>
<evidence type="ECO:0000256" key="1">
    <source>
        <dbReference type="ARBA" id="ARBA00022603"/>
    </source>
</evidence>
<dbReference type="Proteomes" id="UP000005439">
    <property type="component" value="Chromosome"/>
</dbReference>
<evidence type="ECO:0000313" key="6">
    <source>
        <dbReference type="Proteomes" id="UP000005439"/>
    </source>
</evidence>
<dbReference type="SUPFAM" id="SSF47757">
    <property type="entry name" value="Chemotaxis receptor methyltransferase CheR, N-terminal domain"/>
    <property type="match status" value="1"/>
</dbReference>
<dbReference type="KEGG" id="sap:Sulac_3234"/>
<dbReference type="InterPro" id="IPR022642">
    <property type="entry name" value="CheR_C"/>
</dbReference>
<dbReference type="PANTHER" id="PTHR24422:SF19">
    <property type="entry name" value="CHEMOTAXIS PROTEIN METHYLTRANSFERASE"/>
    <property type="match status" value="1"/>
</dbReference>
<evidence type="ECO:0000256" key="3">
    <source>
        <dbReference type="ARBA" id="ARBA00022691"/>
    </source>
</evidence>
<dbReference type="InterPro" id="IPR050903">
    <property type="entry name" value="Bact_Chemotaxis_MeTrfase"/>
</dbReference>
<proteinExistence type="predicted"/>
<dbReference type="HOGENOM" id="CLU_025854_1_1_9"/>
<evidence type="ECO:0000259" key="4">
    <source>
        <dbReference type="PROSITE" id="PS50123"/>
    </source>
</evidence>
<dbReference type="InterPro" id="IPR000780">
    <property type="entry name" value="CheR_MeTrfase"/>
</dbReference>
<reference evidence="5 6" key="2">
    <citation type="journal article" date="2012" name="Stand. Genomic Sci.">
        <title>Complete genome sequence of the moderately thermophilic mineral-sulfide-oxidizing firmicute Sulfobacillus acidophilus type strain (NAL(T)).</title>
        <authorList>
            <person name="Anderson I."/>
            <person name="Chertkov O."/>
            <person name="Chen A."/>
            <person name="Saunders E."/>
            <person name="Lapidus A."/>
            <person name="Nolan M."/>
            <person name="Lucas S."/>
            <person name="Hammon N."/>
            <person name="Deshpande S."/>
            <person name="Cheng J.F."/>
            <person name="Han C."/>
            <person name="Tapia R."/>
            <person name="Goodwin L.A."/>
            <person name="Pitluck S."/>
            <person name="Liolios K."/>
            <person name="Pagani I."/>
            <person name="Ivanova N."/>
            <person name="Mikhailova N."/>
            <person name="Pati A."/>
            <person name="Palaniappan K."/>
            <person name="Land M."/>
            <person name="Pan C."/>
            <person name="Rohde M."/>
            <person name="Pukall R."/>
            <person name="Goker M."/>
            <person name="Detter J.C."/>
            <person name="Woyke T."/>
            <person name="Bristow J."/>
            <person name="Eisen J.A."/>
            <person name="Markowitz V."/>
            <person name="Hugenholtz P."/>
            <person name="Kyrpides N.C."/>
            <person name="Klenk H.P."/>
            <person name="Mavromatis K."/>
        </authorList>
    </citation>
    <scope>NUCLEOTIDE SEQUENCE [LARGE SCALE GENOMIC DNA]</scope>
    <source>
        <strain evidence="6">ATCC 700253 / DSM 10332 / NAL</strain>
    </source>
</reference>
<name>G8TSI8_SULAD</name>
<dbReference type="AlphaFoldDB" id="G8TSI8"/>
<organism evidence="5 6">
    <name type="scientific">Sulfobacillus acidophilus (strain ATCC 700253 / DSM 10332 / NAL)</name>
    <dbReference type="NCBI Taxonomy" id="679936"/>
    <lineage>
        <taxon>Bacteria</taxon>
        <taxon>Bacillati</taxon>
        <taxon>Bacillota</taxon>
        <taxon>Clostridia</taxon>
        <taxon>Eubacteriales</taxon>
        <taxon>Clostridiales Family XVII. Incertae Sedis</taxon>
        <taxon>Sulfobacillus</taxon>
    </lineage>
</organism>
<evidence type="ECO:0000313" key="5">
    <source>
        <dbReference type="EMBL" id="AEW06680.1"/>
    </source>
</evidence>
<dbReference type="CDD" id="cd02440">
    <property type="entry name" value="AdoMet_MTases"/>
    <property type="match status" value="1"/>
</dbReference>
<evidence type="ECO:0000256" key="2">
    <source>
        <dbReference type="ARBA" id="ARBA00022679"/>
    </source>
</evidence>
<keyword evidence="6" id="KW-1185">Reference proteome</keyword>
<dbReference type="Gene3D" id="3.40.50.150">
    <property type="entry name" value="Vaccinia Virus protein VP39"/>
    <property type="match status" value="1"/>
</dbReference>
<dbReference type="EC" id="2.1.1.80" evidence="5"/>
<dbReference type="PROSITE" id="PS50123">
    <property type="entry name" value="CHER"/>
    <property type="match status" value="1"/>
</dbReference>